<organism evidence="2 3">
    <name type="scientific">Photobacterium lipolyticum</name>
    <dbReference type="NCBI Taxonomy" id="266810"/>
    <lineage>
        <taxon>Bacteria</taxon>
        <taxon>Pseudomonadati</taxon>
        <taxon>Pseudomonadota</taxon>
        <taxon>Gammaproteobacteria</taxon>
        <taxon>Vibrionales</taxon>
        <taxon>Vibrionaceae</taxon>
        <taxon>Photobacterium</taxon>
    </lineage>
</organism>
<dbReference type="Gene3D" id="3.40.50.1980">
    <property type="entry name" value="Nitrogenase molybdenum iron protein domain"/>
    <property type="match status" value="2"/>
</dbReference>
<dbReference type="PANTHER" id="PTHR30535">
    <property type="entry name" value="VITAMIN B12-BINDING PROTEIN"/>
    <property type="match status" value="1"/>
</dbReference>
<evidence type="ECO:0000313" key="2">
    <source>
        <dbReference type="EMBL" id="PSW06596.1"/>
    </source>
</evidence>
<dbReference type="SUPFAM" id="SSF53807">
    <property type="entry name" value="Helical backbone' metal receptor"/>
    <property type="match status" value="1"/>
</dbReference>
<accession>A0A2T3N2K6</accession>
<dbReference type="OrthoDB" id="418958at2"/>
<dbReference type="RefSeq" id="WP_107281960.1">
    <property type="nucleotide sequence ID" value="NZ_PYMC01000002.1"/>
</dbReference>
<protein>
    <submittedName>
        <fullName evidence="2">Iron ABC transporter substrate-binding protein</fullName>
    </submittedName>
</protein>
<name>A0A2T3N2K6_9GAMM</name>
<evidence type="ECO:0000259" key="1">
    <source>
        <dbReference type="PROSITE" id="PS50983"/>
    </source>
</evidence>
<dbReference type="Pfam" id="PF01497">
    <property type="entry name" value="Peripla_BP_2"/>
    <property type="match status" value="1"/>
</dbReference>
<proteinExistence type="predicted"/>
<dbReference type="Proteomes" id="UP000240904">
    <property type="component" value="Unassembled WGS sequence"/>
</dbReference>
<sequence>MFRLLLTLIALAFVPSSYAYERIVLLAPAAGDILIKLGAQDKVVGVTRNNHDFPEALQVGSHIKPNIELLKGLDPDLLIISSNRFFSQQMTELIKAETIIYDPLNLDEILQQVARFGGVVDKQSEATQLINELTDIRKQIKPLQDKPSVVFEVTESPFIIAGQRSIVNGIIEEAGGKLFAPSDRKIAKYNVESVLYSNPEYYIYQVGPMNKRPTPPLERPNYKILSSKVIKVDQLRFSRATTESFKFALELNQKFRL</sequence>
<evidence type="ECO:0000313" key="3">
    <source>
        <dbReference type="Proteomes" id="UP000240904"/>
    </source>
</evidence>
<dbReference type="EMBL" id="PYMC01000002">
    <property type="protein sequence ID" value="PSW06596.1"/>
    <property type="molecule type" value="Genomic_DNA"/>
</dbReference>
<keyword evidence="3" id="KW-1185">Reference proteome</keyword>
<dbReference type="GO" id="GO:0071281">
    <property type="term" value="P:cellular response to iron ion"/>
    <property type="evidence" value="ECO:0007669"/>
    <property type="project" value="TreeGrafter"/>
</dbReference>
<dbReference type="PANTHER" id="PTHR30535:SF34">
    <property type="entry name" value="MOLYBDATE-BINDING PROTEIN MOLA"/>
    <property type="match status" value="1"/>
</dbReference>
<dbReference type="InterPro" id="IPR050902">
    <property type="entry name" value="ABC_Transporter_SBP"/>
</dbReference>
<dbReference type="PROSITE" id="PS50983">
    <property type="entry name" value="FE_B12_PBP"/>
    <property type="match status" value="1"/>
</dbReference>
<gene>
    <name evidence="2" type="ORF">C9I89_03400</name>
</gene>
<dbReference type="AlphaFoldDB" id="A0A2T3N2K6"/>
<reference evidence="2 3" key="1">
    <citation type="submission" date="2018-03" db="EMBL/GenBank/DDBJ databases">
        <title>Whole genome sequencing of Histamine producing bacteria.</title>
        <authorList>
            <person name="Butler K."/>
        </authorList>
    </citation>
    <scope>NUCLEOTIDE SEQUENCE [LARGE SCALE GENOMIC DNA]</scope>
    <source>
        <strain evidence="2 3">DSM 16190</strain>
    </source>
</reference>
<dbReference type="InterPro" id="IPR002491">
    <property type="entry name" value="ABC_transptr_periplasmic_BD"/>
</dbReference>
<feature type="domain" description="Fe/B12 periplasmic-binding" evidence="1">
    <location>
        <begin position="22"/>
        <end position="257"/>
    </location>
</feature>
<comment type="caution">
    <text evidence="2">The sequence shown here is derived from an EMBL/GenBank/DDBJ whole genome shotgun (WGS) entry which is preliminary data.</text>
</comment>